<gene>
    <name evidence="1" type="ORF">MNBD_ALPHA07-629</name>
</gene>
<accession>A0A3B0RZT3</accession>
<sequence>MFRGPVGQAVKRLLAMAITRVPEILSPMATLRMREFLIRTNALELPGFMSVPIRVSRARGRACLSVAMARVSLGVSVACAIFDWPVLHCPTPGIFYAGGRQRPGHISRFWQ</sequence>
<name>A0A3B0RZT3_9ZZZZ</name>
<proteinExistence type="predicted"/>
<evidence type="ECO:0000313" key="1">
    <source>
        <dbReference type="EMBL" id="VAV94086.1"/>
    </source>
</evidence>
<dbReference type="AlphaFoldDB" id="A0A3B0RZT3"/>
<protein>
    <submittedName>
        <fullName evidence="1">Uncharacterized protein</fullName>
    </submittedName>
</protein>
<reference evidence="1" key="1">
    <citation type="submission" date="2018-06" db="EMBL/GenBank/DDBJ databases">
        <authorList>
            <person name="Zhirakovskaya E."/>
        </authorList>
    </citation>
    <scope>NUCLEOTIDE SEQUENCE</scope>
</reference>
<dbReference type="EMBL" id="UOEG01000111">
    <property type="protein sequence ID" value="VAV94086.1"/>
    <property type="molecule type" value="Genomic_DNA"/>
</dbReference>
<organism evidence="1">
    <name type="scientific">hydrothermal vent metagenome</name>
    <dbReference type="NCBI Taxonomy" id="652676"/>
    <lineage>
        <taxon>unclassified sequences</taxon>
        <taxon>metagenomes</taxon>
        <taxon>ecological metagenomes</taxon>
    </lineage>
</organism>